<keyword evidence="5" id="KW-0677">Repeat</keyword>
<dbReference type="EMBL" id="JAEUBG010005727">
    <property type="protein sequence ID" value="KAH3672960.1"/>
    <property type="molecule type" value="Genomic_DNA"/>
</dbReference>
<evidence type="ECO:0000256" key="7">
    <source>
        <dbReference type="ARBA" id="ARBA00023242"/>
    </source>
</evidence>
<dbReference type="InterPro" id="IPR057644">
    <property type="entry name" value="Beta-prop_WDR75_2nd"/>
</dbReference>
<keyword evidence="11" id="KW-1185">Reference proteome</keyword>
<dbReference type="GO" id="GO:0003723">
    <property type="term" value="F:RNA binding"/>
    <property type="evidence" value="ECO:0007669"/>
    <property type="project" value="InterPro"/>
</dbReference>
<feature type="repeat" description="WD" evidence="8">
    <location>
        <begin position="253"/>
        <end position="294"/>
    </location>
</feature>
<dbReference type="GO" id="GO:0006364">
    <property type="term" value="P:rRNA processing"/>
    <property type="evidence" value="ECO:0007669"/>
    <property type="project" value="UniProtKB-KW"/>
</dbReference>
<reference evidence="10" key="1">
    <citation type="journal article" date="2021" name="Open Biol.">
        <title>Shared evolutionary footprints suggest mitochondrial oxidative damage underlies multiple complex I losses in fungi.</title>
        <authorList>
            <person name="Schikora-Tamarit M.A."/>
            <person name="Marcet-Houben M."/>
            <person name="Nosek J."/>
            <person name="Gabaldon T."/>
        </authorList>
    </citation>
    <scope>NUCLEOTIDE SEQUENCE</scope>
    <source>
        <strain evidence="10">CBS2887</strain>
    </source>
</reference>
<evidence type="ECO:0000256" key="8">
    <source>
        <dbReference type="PROSITE-ProRule" id="PRU00221"/>
    </source>
</evidence>
<dbReference type="PROSITE" id="PS50082">
    <property type="entry name" value="WD_REPEATS_2"/>
    <property type="match status" value="1"/>
</dbReference>
<keyword evidence="4 8" id="KW-0853">WD repeat</keyword>
<dbReference type="Proteomes" id="UP000774326">
    <property type="component" value="Unassembled WGS sequence"/>
</dbReference>
<name>A0A9P8PJX1_WICPI</name>
<dbReference type="AlphaFoldDB" id="A0A9P8PJX1"/>
<dbReference type="GO" id="GO:0045943">
    <property type="term" value="P:positive regulation of transcription by RNA polymerase I"/>
    <property type="evidence" value="ECO:0007669"/>
    <property type="project" value="InterPro"/>
</dbReference>
<comment type="subcellular location">
    <subcellularLocation>
        <location evidence="1">Nucleus</location>
        <location evidence="1">Nucleolus</location>
    </subcellularLocation>
</comment>
<organism evidence="10 11">
    <name type="scientific">Wickerhamomyces pijperi</name>
    <name type="common">Yeast</name>
    <name type="synonym">Pichia pijperi</name>
    <dbReference type="NCBI Taxonomy" id="599730"/>
    <lineage>
        <taxon>Eukaryota</taxon>
        <taxon>Fungi</taxon>
        <taxon>Dikarya</taxon>
        <taxon>Ascomycota</taxon>
        <taxon>Saccharomycotina</taxon>
        <taxon>Saccharomycetes</taxon>
        <taxon>Phaffomycetales</taxon>
        <taxon>Wickerhamomycetaceae</taxon>
        <taxon>Wickerhamomyces</taxon>
    </lineage>
</organism>
<dbReference type="PANTHER" id="PTHR44215:SF1">
    <property type="entry name" value="WD REPEAT-CONTAINING PROTEIN 75"/>
    <property type="match status" value="1"/>
</dbReference>
<dbReference type="Pfam" id="PF00400">
    <property type="entry name" value="WD40"/>
    <property type="match status" value="1"/>
</dbReference>
<keyword evidence="7" id="KW-0539">Nucleus</keyword>
<evidence type="ECO:0000256" key="5">
    <source>
        <dbReference type="ARBA" id="ARBA00022737"/>
    </source>
</evidence>
<proteinExistence type="predicted"/>
<dbReference type="InterPro" id="IPR015943">
    <property type="entry name" value="WD40/YVTN_repeat-like_dom_sf"/>
</dbReference>
<reference evidence="10" key="2">
    <citation type="submission" date="2021-01" db="EMBL/GenBank/DDBJ databases">
        <authorList>
            <person name="Schikora-Tamarit M.A."/>
        </authorList>
    </citation>
    <scope>NUCLEOTIDE SEQUENCE</scope>
    <source>
        <strain evidence="10">CBS2887</strain>
    </source>
</reference>
<dbReference type="SUPFAM" id="SSF69322">
    <property type="entry name" value="Tricorn protease domain 2"/>
    <property type="match status" value="1"/>
</dbReference>
<evidence type="ECO:0000256" key="3">
    <source>
        <dbReference type="ARBA" id="ARBA00022552"/>
    </source>
</evidence>
<gene>
    <name evidence="10" type="ORF">WICPIJ_009969</name>
</gene>
<dbReference type="PANTHER" id="PTHR44215">
    <property type="entry name" value="WD REPEAT-CONTAINING PROTEIN 75"/>
    <property type="match status" value="1"/>
</dbReference>
<dbReference type="OrthoDB" id="4096at2759"/>
<evidence type="ECO:0000256" key="4">
    <source>
        <dbReference type="ARBA" id="ARBA00022574"/>
    </source>
</evidence>
<keyword evidence="2" id="KW-0690">Ribosome biogenesis</keyword>
<dbReference type="Gene3D" id="2.130.10.10">
    <property type="entry name" value="YVTN repeat-like/Quinoprotein amine dehydrogenase"/>
    <property type="match status" value="2"/>
</dbReference>
<keyword evidence="6" id="KW-0804">Transcription</keyword>
<evidence type="ECO:0000313" key="11">
    <source>
        <dbReference type="Proteomes" id="UP000774326"/>
    </source>
</evidence>
<evidence type="ECO:0000256" key="2">
    <source>
        <dbReference type="ARBA" id="ARBA00022517"/>
    </source>
</evidence>
<accession>A0A9P8PJX1</accession>
<comment type="caution">
    <text evidence="10">The sequence shown here is derived from an EMBL/GenBank/DDBJ whole genome shotgun (WGS) entry which is preliminary data.</text>
</comment>
<evidence type="ECO:0000256" key="1">
    <source>
        <dbReference type="ARBA" id="ARBA00004604"/>
    </source>
</evidence>
<feature type="domain" description="WD repeat-containing protein 75 second beta-propeller" evidence="9">
    <location>
        <begin position="386"/>
        <end position="591"/>
    </location>
</feature>
<evidence type="ECO:0000313" key="10">
    <source>
        <dbReference type="EMBL" id="KAH3672960.1"/>
    </source>
</evidence>
<keyword evidence="3" id="KW-0698">rRNA processing</keyword>
<dbReference type="InterPro" id="IPR053826">
    <property type="entry name" value="WDR75"/>
</dbReference>
<dbReference type="GO" id="GO:2000234">
    <property type="term" value="P:positive regulation of rRNA processing"/>
    <property type="evidence" value="ECO:0007669"/>
    <property type="project" value="TreeGrafter"/>
</dbReference>
<dbReference type="PROSITE" id="PS50294">
    <property type="entry name" value="WD_REPEATS_REGION"/>
    <property type="match status" value="1"/>
</dbReference>
<dbReference type="InterPro" id="IPR001680">
    <property type="entry name" value="WD40_rpt"/>
</dbReference>
<sequence length="815" mass="90833">MSTEYKASVVAGGKPLPSGGVFLSDGLHYVAAFNNQLRVYFLTTRQCIRSIKFNSTNSISLDEGLSGLSQDATDPNLLWVFLTNGKVLIINWKDKTTSVVVKEFKLYENEPVLKVIKFNSVDNQIIAVTGKLSHKAHTRNIVKFSKAEAESESEDKFEFESEILASVKSATTFSVSNDSNKLAFITKSDDGSGALVTTIDISHLAKINKQTTTFSYKQSITSLAINNDSTLAIGLHTGVIHLIQQQDGASRLLKWHIDQVSALRFTNDSNYLLSGGLEKVLVFWNLESEKQQLLPRLNGDISAIETNCHLDELITLTLKLDAFENYEMLVLSTVDLQSRLAITGPRHVLNSDLANMKKLEKSFAKADSNLDSMKLKYDFTSTFKINPLSKNLYFINDSTMQVYDMNKNEQIHSQKITDSIQTGKVKSELKIQEPQVKLFEFTRDGNWLCTVEEHQQGGGDIDNLLSKNDVTYVLKLWKLQTFQRDKQQTIQWELITKIINPHGANIPVTSIIAAPESYAKGAAFLTADNNAGVRLWRQANIQNERSWSLRKMKASSGVFSNATSLTWSHDGSLILLGFDDCIVSVDVTTFDEIEMVPLTKIAGARVRHLEIIGNDLMILSGTSLKSVNLITLCENELVVQTTPPKQGSNLISVNGKTGAVCYAVNYYSAELKKVVAKIFVFDGKQITPNYVYDHEDYVTCVNWNHDIDFVFIDLKGKVGIVTTSKRLETLESQTVNGPAMDYEQEMTLMLQSAQSNSSTVKPVNKTTTTAAVDNTDEENEIGRVLDINSFGSLFENIQDGIKLETLFERVMQVIS</sequence>
<evidence type="ECO:0000256" key="6">
    <source>
        <dbReference type="ARBA" id="ARBA00023163"/>
    </source>
</evidence>
<protein>
    <recommendedName>
        <fullName evidence="9">WD repeat-containing protein 75 second beta-propeller domain-containing protein</fullName>
    </recommendedName>
</protein>
<dbReference type="GO" id="GO:0032040">
    <property type="term" value="C:small-subunit processome"/>
    <property type="evidence" value="ECO:0007669"/>
    <property type="project" value="InterPro"/>
</dbReference>
<dbReference type="InterPro" id="IPR036322">
    <property type="entry name" value="WD40_repeat_dom_sf"/>
</dbReference>
<dbReference type="SUPFAM" id="SSF50969">
    <property type="entry name" value="YVTN repeat-like/Quinoprotein amine dehydrogenase"/>
    <property type="match status" value="1"/>
</dbReference>
<dbReference type="SUPFAM" id="SSF50978">
    <property type="entry name" value="WD40 repeat-like"/>
    <property type="match status" value="1"/>
</dbReference>
<dbReference type="SMART" id="SM00320">
    <property type="entry name" value="WD40"/>
    <property type="match status" value="4"/>
</dbReference>
<dbReference type="Pfam" id="PF23769">
    <property type="entry name" value="Beta-prop_WDR75_2nd"/>
    <property type="match status" value="1"/>
</dbReference>
<dbReference type="InterPro" id="IPR011044">
    <property type="entry name" value="Quino_amine_DH_bsu"/>
</dbReference>
<evidence type="ECO:0000259" key="9">
    <source>
        <dbReference type="Pfam" id="PF23769"/>
    </source>
</evidence>